<feature type="compositionally biased region" description="Low complexity" evidence="1">
    <location>
        <begin position="61"/>
        <end position="70"/>
    </location>
</feature>
<dbReference type="EMBL" id="NMUH01001406">
    <property type="protein sequence ID" value="MQL92053.1"/>
    <property type="molecule type" value="Genomic_DNA"/>
</dbReference>
<evidence type="ECO:0000313" key="2">
    <source>
        <dbReference type="EMBL" id="MQL92053.1"/>
    </source>
</evidence>
<evidence type="ECO:0000313" key="3">
    <source>
        <dbReference type="Proteomes" id="UP000652761"/>
    </source>
</evidence>
<evidence type="ECO:0000256" key="1">
    <source>
        <dbReference type="SAM" id="MobiDB-lite"/>
    </source>
</evidence>
<sequence length="199" mass="20412">MGACGGEGRQTDRREGSWGGALGAPAGKRKGLLLDRLLYGEEAGKTNPPASPSPQNPPTPSSSSSSSPANSFLLVPLSNPRPFDFLQVPVRAHAASLYVDSVFEGAPASIFSSAPSCSCQSAQIPGSSGFPTRCTYKGAASLQRHHLQQASEKVALRSSCVHTPVLLGSNVVLGFASFSEAGFFSGVGRSDTAADGCLA</sequence>
<proteinExistence type="predicted"/>
<keyword evidence="3" id="KW-1185">Reference proteome</keyword>
<dbReference type="AlphaFoldDB" id="A0A843VI65"/>
<reference evidence="2" key="1">
    <citation type="submission" date="2017-07" db="EMBL/GenBank/DDBJ databases">
        <title>Taro Niue Genome Assembly and Annotation.</title>
        <authorList>
            <person name="Atibalentja N."/>
            <person name="Keating K."/>
            <person name="Fields C.J."/>
        </authorList>
    </citation>
    <scope>NUCLEOTIDE SEQUENCE</scope>
    <source>
        <strain evidence="2">Niue_2</strain>
        <tissue evidence="2">Leaf</tissue>
    </source>
</reference>
<feature type="compositionally biased region" description="Pro residues" evidence="1">
    <location>
        <begin position="49"/>
        <end position="60"/>
    </location>
</feature>
<comment type="caution">
    <text evidence="2">The sequence shown here is derived from an EMBL/GenBank/DDBJ whole genome shotgun (WGS) entry which is preliminary data.</text>
</comment>
<organism evidence="2 3">
    <name type="scientific">Colocasia esculenta</name>
    <name type="common">Wild taro</name>
    <name type="synonym">Arum esculentum</name>
    <dbReference type="NCBI Taxonomy" id="4460"/>
    <lineage>
        <taxon>Eukaryota</taxon>
        <taxon>Viridiplantae</taxon>
        <taxon>Streptophyta</taxon>
        <taxon>Embryophyta</taxon>
        <taxon>Tracheophyta</taxon>
        <taxon>Spermatophyta</taxon>
        <taxon>Magnoliopsida</taxon>
        <taxon>Liliopsida</taxon>
        <taxon>Araceae</taxon>
        <taxon>Aroideae</taxon>
        <taxon>Colocasieae</taxon>
        <taxon>Colocasia</taxon>
    </lineage>
</organism>
<feature type="region of interest" description="Disordered" evidence="1">
    <location>
        <begin position="1"/>
        <end position="70"/>
    </location>
</feature>
<protein>
    <submittedName>
        <fullName evidence="2">Uncharacterized protein</fullName>
    </submittedName>
</protein>
<gene>
    <name evidence="2" type="ORF">Taro_024675</name>
</gene>
<accession>A0A843VI65</accession>
<name>A0A843VI65_COLES</name>
<dbReference type="Proteomes" id="UP000652761">
    <property type="component" value="Unassembled WGS sequence"/>
</dbReference>